<dbReference type="EMBL" id="JBBWWQ010000009">
    <property type="protein sequence ID" value="KAK8939203.1"/>
    <property type="molecule type" value="Genomic_DNA"/>
</dbReference>
<dbReference type="PANTHER" id="PTHR33919">
    <property type="entry name" value="OS09G0127700 PROTEIN"/>
    <property type="match status" value="1"/>
</dbReference>
<comment type="caution">
    <text evidence="2">The sequence shown here is derived from an EMBL/GenBank/DDBJ whole genome shotgun (WGS) entry which is preliminary data.</text>
</comment>
<dbReference type="PANTHER" id="PTHR33919:SF11">
    <property type="entry name" value="EXPRESSED PROTEIN"/>
    <property type="match status" value="1"/>
</dbReference>
<proteinExistence type="predicted"/>
<name>A0AAP0BHK0_9ASPA</name>
<evidence type="ECO:0000313" key="2">
    <source>
        <dbReference type="EMBL" id="KAK8939203.1"/>
    </source>
</evidence>
<protein>
    <submittedName>
        <fullName evidence="2">Uncharacterized protein</fullName>
    </submittedName>
</protein>
<organism evidence="2 3">
    <name type="scientific">Platanthera zijinensis</name>
    <dbReference type="NCBI Taxonomy" id="2320716"/>
    <lineage>
        <taxon>Eukaryota</taxon>
        <taxon>Viridiplantae</taxon>
        <taxon>Streptophyta</taxon>
        <taxon>Embryophyta</taxon>
        <taxon>Tracheophyta</taxon>
        <taxon>Spermatophyta</taxon>
        <taxon>Magnoliopsida</taxon>
        <taxon>Liliopsida</taxon>
        <taxon>Asparagales</taxon>
        <taxon>Orchidaceae</taxon>
        <taxon>Orchidoideae</taxon>
        <taxon>Orchideae</taxon>
        <taxon>Orchidinae</taxon>
        <taxon>Platanthera</taxon>
    </lineage>
</organism>
<reference evidence="2 3" key="1">
    <citation type="journal article" date="2022" name="Nat. Plants">
        <title>Genomes of leafy and leafless Platanthera orchids illuminate the evolution of mycoheterotrophy.</title>
        <authorList>
            <person name="Li M.H."/>
            <person name="Liu K.W."/>
            <person name="Li Z."/>
            <person name="Lu H.C."/>
            <person name="Ye Q.L."/>
            <person name="Zhang D."/>
            <person name="Wang J.Y."/>
            <person name="Li Y.F."/>
            <person name="Zhong Z.M."/>
            <person name="Liu X."/>
            <person name="Yu X."/>
            <person name="Liu D.K."/>
            <person name="Tu X.D."/>
            <person name="Liu B."/>
            <person name="Hao Y."/>
            <person name="Liao X.Y."/>
            <person name="Jiang Y.T."/>
            <person name="Sun W.H."/>
            <person name="Chen J."/>
            <person name="Chen Y.Q."/>
            <person name="Ai Y."/>
            <person name="Zhai J.W."/>
            <person name="Wu S.S."/>
            <person name="Zhou Z."/>
            <person name="Hsiao Y.Y."/>
            <person name="Wu W.L."/>
            <person name="Chen Y.Y."/>
            <person name="Lin Y.F."/>
            <person name="Hsu J.L."/>
            <person name="Li C.Y."/>
            <person name="Wang Z.W."/>
            <person name="Zhao X."/>
            <person name="Zhong W.Y."/>
            <person name="Ma X.K."/>
            <person name="Ma L."/>
            <person name="Huang J."/>
            <person name="Chen G.Z."/>
            <person name="Huang M.Z."/>
            <person name="Huang L."/>
            <person name="Peng D.H."/>
            <person name="Luo Y.B."/>
            <person name="Zou S.Q."/>
            <person name="Chen S.P."/>
            <person name="Lan S."/>
            <person name="Tsai W.C."/>
            <person name="Van de Peer Y."/>
            <person name="Liu Z.J."/>
        </authorList>
    </citation>
    <scope>NUCLEOTIDE SEQUENCE [LARGE SCALE GENOMIC DNA]</scope>
    <source>
        <strain evidence="2">Lor287</strain>
    </source>
</reference>
<sequence length="145" mass="15670">MASRIASNWLRKGRGMATAAAAPISGGKAKPIGEFVPVYVALGLILVSASLGAHTIYTQLSYNPSVRLNKKRRETVLEVEDPERVAEEGVGYINHSIFRKVAHKQDFDAVRAGISDPMRAKDVSLKSARMESLKSVGVDPRSHAA</sequence>
<evidence type="ECO:0000313" key="3">
    <source>
        <dbReference type="Proteomes" id="UP001418222"/>
    </source>
</evidence>
<accession>A0AAP0BHK0</accession>
<keyword evidence="1" id="KW-0812">Transmembrane</keyword>
<keyword evidence="1" id="KW-0472">Membrane</keyword>
<dbReference type="Proteomes" id="UP001418222">
    <property type="component" value="Unassembled WGS sequence"/>
</dbReference>
<keyword evidence="1" id="KW-1133">Transmembrane helix</keyword>
<gene>
    <name evidence="2" type="ORF">KSP39_PZI011215</name>
</gene>
<keyword evidence="3" id="KW-1185">Reference proteome</keyword>
<dbReference type="AlphaFoldDB" id="A0AAP0BHK0"/>
<evidence type="ECO:0000256" key="1">
    <source>
        <dbReference type="SAM" id="Phobius"/>
    </source>
</evidence>
<feature type="transmembrane region" description="Helical" evidence="1">
    <location>
        <begin position="39"/>
        <end position="62"/>
    </location>
</feature>